<evidence type="ECO:0000256" key="2">
    <source>
        <dbReference type="ARBA" id="ARBA00008636"/>
    </source>
</evidence>
<keyword evidence="5 10" id="KW-0479">Metal-binding</keyword>
<evidence type="ECO:0000256" key="6">
    <source>
        <dbReference type="ARBA" id="ARBA00023004"/>
    </source>
</evidence>
<dbReference type="NCBIfam" id="TIGR00719">
    <property type="entry name" value="sda_beta"/>
    <property type="match status" value="1"/>
</dbReference>
<dbReference type="InterPro" id="IPR051318">
    <property type="entry name" value="Fe-S_L-Ser"/>
</dbReference>
<dbReference type="Proteomes" id="UP000774130">
    <property type="component" value="Unassembled WGS sequence"/>
</dbReference>
<keyword evidence="7 10" id="KW-0411">Iron-sulfur</keyword>
<evidence type="ECO:0000256" key="11">
    <source>
        <dbReference type="RuleBase" id="RU366059"/>
    </source>
</evidence>
<dbReference type="InterPro" id="IPR004643">
    <property type="entry name" value="Fe-S_L-Ser_bsu"/>
</dbReference>
<dbReference type="InterPro" id="IPR054480">
    <property type="entry name" value="AHAS_small-like_ACT"/>
</dbReference>
<evidence type="ECO:0000259" key="12">
    <source>
        <dbReference type="PROSITE" id="PS51671"/>
    </source>
</evidence>
<evidence type="ECO:0000256" key="5">
    <source>
        <dbReference type="ARBA" id="ARBA00022723"/>
    </source>
</evidence>
<evidence type="ECO:0000313" key="13">
    <source>
        <dbReference type="EMBL" id="MBV7391529.1"/>
    </source>
</evidence>
<dbReference type="Pfam" id="PF03315">
    <property type="entry name" value="SDH_beta"/>
    <property type="match status" value="1"/>
</dbReference>
<proteinExistence type="inferred from homology"/>
<evidence type="ECO:0000313" key="14">
    <source>
        <dbReference type="Proteomes" id="UP000774130"/>
    </source>
</evidence>
<gene>
    <name evidence="13" type="primary">sdaAB</name>
    <name evidence="13" type="ORF">KUA55_12645</name>
</gene>
<feature type="domain" description="ACT" evidence="12">
    <location>
        <begin position="151"/>
        <end position="224"/>
    </location>
</feature>
<dbReference type="EMBL" id="JAHUZB010000005">
    <property type="protein sequence ID" value="MBV7391529.1"/>
    <property type="molecule type" value="Genomic_DNA"/>
</dbReference>
<dbReference type="CDD" id="cd04879">
    <property type="entry name" value="ACT_3PGDH-like"/>
    <property type="match status" value="1"/>
</dbReference>
<keyword evidence="3 10" id="KW-0312">Gluconeogenesis</keyword>
<keyword evidence="6 10" id="KW-0408">Iron</keyword>
<organism evidence="13 14">
    <name type="scientific">Enterococcus alishanensis</name>
    <dbReference type="NCBI Taxonomy" id="1303817"/>
    <lineage>
        <taxon>Bacteria</taxon>
        <taxon>Bacillati</taxon>
        <taxon>Bacillota</taxon>
        <taxon>Bacilli</taxon>
        <taxon>Lactobacillales</taxon>
        <taxon>Enterococcaceae</taxon>
        <taxon>Enterococcus</taxon>
    </lineage>
</organism>
<dbReference type="Pfam" id="PF22629">
    <property type="entry name" value="ACT_AHAS_ss"/>
    <property type="match status" value="1"/>
</dbReference>
<sequence>MEVLKFRSVFDIIGPVMVGPSSSHTAGAARIGKVARMIYGEQPDSIEFDLYESFAKTYRGHGTDVALVGGILGMDPDDPRLSDSLKIAHERGMEVLFVPKKEISNHPNTVTVTMIKGDYKMSITGVSIGGGNIEITELNGYSISLSTGVPTYIIMHKDVPGLLAKISTIFLAQGLNIGKATMTRQTKGDNGIILLEVDDTPENPEQLRQDLKSVDNVISVTYYK</sequence>
<accession>A0ABS6TF37</accession>
<evidence type="ECO:0000256" key="8">
    <source>
        <dbReference type="ARBA" id="ARBA00023239"/>
    </source>
</evidence>
<evidence type="ECO:0000256" key="9">
    <source>
        <dbReference type="ARBA" id="ARBA00049406"/>
    </source>
</evidence>
<evidence type="ECO:0000256" key="7">
    <source>
        <dbReference type="ARBA" id="ARBA00023014"/>
    </source>
</evidence>
<evidence type="ECO:0000256" key="4">
    <source>
        <dbReference type="ARBA" id="ARBA00022485"/>
    </source>
</evidence>
<dbReference type="PANTHER" id="PTHR30182">
    <property type="entry name" value="L-SERINE DEHYDRATASE"/>
    <property type="match status" value="1"/>
</dbReference>
<dbReference type="InterPro" id="IPR005131">
    <property type="entry name" value="Ser_deHydtase_bsu"/>
</dbReference>
<dbReference type="GO" id="GO:0003941">
    <property type="term" value="F:L-serine ammonia-lyase activity"/>
    <property type="evidence" value="ECO:0007669"/>
    <property type="project" value="UniProtKB-EC"/>
</dbReference>
<reference evidence="13 14" key="1">
    <citation type="submission" date="2021-06" db="EMBL/GenBank/DDBJ databases">
        <title>Enterococcus alishanensis sp. nov., a novel lactic acid bacterium isolated from fresh coffee beans.</title>
        <authorList>
            <person name="Chen Y.-S."/>
        </authorList>
    </citation>
    <scope>NUCLEOTIDE SEQUENCE [LARGE SCALE GENOMIC DNA]</scope>
    <source>
        <strain evidence="13 14">ALS3</strain>
    </source>
</reference>
<dbReference type="InterPro" id="IPR002912">
    <property type="entry name" value="ACT_dom"/>
</dbReference>
<keyword evidence="4 10" id="KW-0004">4Fe-4S</keyword>
<dbReference type="PROSITE" id="PS51671">
    <property type="entry name" value="ACT"/>
    <property type="match status" value="1"/>
</dbReference>
<keyword evidence="14" id="KW-1185">Reference proteome</keyword>
<evidence type="ECO:0000256" key="1">
    <source>
        <dbReference type="ARBA" id="ARBA00001966"/>
    </source>
</evidence>
<evidence type="ECO:0000256" key="3">
    <source>
        <dbReference type="ARBA" id="ARBA00022432"/>
    </source>
</evidence>
<comment type="similarity">
    <text evidence="2 10 11">Belongs to the iron-sulfur dependent L-serine dehydratase family.</text>
</comment>
<comment type="cofactor">
    <cofactor evidence="1 11">
        <name>[4Fe-4S] cluster</name>
        <dbReference type="ChEBI" id="CHEBI:49883"/>
    </cofactor>
</comment>
<comment type="catalytic activity">
    <reaction evidence="9 10 11">
        <text>L-serine = pyruvate + NH4(+)</text>
        <dbReference type="Rhea" id="RHEA:19169"/>
        <dbReference type="ChEBI" id="CHEBI:15361"/>
        <dbReference type="ChEBI" id="CHEBI:28938"/>
        <dbReference type="ChEBI" id="CHEBI:33384"/>
        <dbReference type="EC" id="4.3.1.17"/>
    </reaction>
</comment>
<name>A0ABS6TF37_9ENTE</name>
<comment type="pathway">
    <text evidence="10">Carbohydrate biosynthesis; gluconeogenesis.</text>
</comment>
<dbReference type="PANTHER" id="PTHR30182:SF12">
    <property type="entry name" value="L-SERINE DEHYDRATASE, BETA CHAIN-RELATED"/>
    <property type="match status" value="1"/>
</dbReference>
<protein>
    <recommendedName>
        <fullName evidence="10">L-serine deaminase</fullName>
    </recommendedName>
</protein>
<keyword evidence="8 10" id="KW-0456">Lyase</keyword>
<dbReference type="PIRSF" id="PIRSF036692">
    <property type="entry name" value="SDH_B"/>
    <property type="match status" value="1"/>
</dbReference>
<dbReference type="RefSeq" id="WP_218326744.1">
    <property type="nucleotide sequence ID" value="NZ_JAHUZB010000005.1"/>
</dbReference>
<evidence type="ECO:0000256" key="10">
    <source>
        <dbReference type="PIRNR" id="PIRNR036692"/>
    </source>
</evidence>
<comment type="caution">
    <text evidence="13">The sequence shown here is derived from an EMBL/GenBank/DDBJ whole genome shotgun (WGS) entry which is preliminary data.</text>
</comment>